<keyword evidence="1" id="KW-0343">GTPase activation</keyword>
<gene>
    <name evidence="4" type="ORF">NEOLEDRAFT_680872</name>
</gene>
<dbReference type="InParanoid" id="A0A165QA44"/>
<evidence type="ECO:0000256" key="1">
    <source>
        <dbReference type="ARBA" id="ARBA00022468"/>
    </source>
</evidence>
<dbReference type="Proteomes" id="UP000076761">
    <property type="component" value="Unassembled WGS sequence"/>
</dbReference>
<evidence type="ECO:0000256" key="2">
    <source>
        <dbReference type="SAM" id="MobiDB-lite"/>
    </source>
</evidence>
<feature type="compositionally biased region" description="Basic residues" evidence="2">
    <location>
        <begin position="735"/>
        <end position="745"/>
    </location>
</feature>
<feature type="compositionally biased region" description="Low complexity" evidence="2">
    <location>
        <begin position="25"/>
        <end position="39"/>
    </location>
</feature>
<dbReference type="Gene3D" id="1.10.555.10">
    <property type="entry name" value="Rho GTPase activation protein"/>
    <property type="match status" value="1"/>
</dbReference>
<dbReference type="InterPro" id="IPR000198">
    <property type="entry name" value="RhoGAP_dom"/>
</dbReference>
<organism evidence="4 5">
    <name type="scientific">Neolentinus lepideus HHB14362 ss-1</name>
    <dbReference type="NCBI Taxonomy" id="1314782"/>
    <lineage>
        <taxon>Eukaryota</taxon>
        <taxon>Fungi</taxon>
        <taxon>Dikarya</taxon>
        <taxon>Basidiomycota</taxon>
        <taxon>Agaricomycotina</taxon>
        <taxon>Agaricomycetes</taxon>
        <taxon>Gloeophyllales</taxon>
        <taxon>Gloeophyllaceae</taxon>
        <taxon>Neolentinus</taxon>
    </lineage>
</organism>
<feature type="region of interest" description="Disordered" evidence="2">
    <location>
        <begin position="659"/>
        <end position="759"/>
    </location>
</feature>
<dbReference type="Gene3D" id="1.20.1270.60">
    <property type="entry name" value="Arfaptin homology (AH) domain/BAR domain"/>
    <property type="match status" value="1"/>
</dbReference>
<evidence type="ECO:0000259" key="3">
    <source>
        <dbReference type="PROSITE" id="PS50238"/>
    </source>
</evidence>
<dbReference type="PANTHER" id="PTHR23176:SF134">
    <property type="entry name" value="RHO-TYPE GTPASE-ACTIVATING PROTEIN"/>
    <property type="match status" value="1"/>
</dbReference>
<dbReference type="Pfam" id="PF00620">
    <property type="entry name" value="RhoGAP"/>
    <property type="match status" value="1"/>
</dbReference>
<dbReference type="PANTHER" id="PTHR23176">
    <property type="entry name" value="RHO/RAC/CDC GTPASE-ACTIVATING PROTEIN"/>
    <property type="match status" value="1"/>
</dbReference>
<feature type="region of interest" description="Disordered" evidence="2">
    <location>
        <begin position="186"/>
        <end position="247"/>
    </location>
</feature>
<dbReference type="SUPFAM" id="SSF48350">
    <property type="entry name" value="GTPase activation domain, GAP"/>
    <property type="match status" value="1"/>
</dbReference>
<reference evidence="4 5" key="1">
    <citation type="journal article" date="2016" name="Mol. Biol. Evol.">
        <title>Comparative Genomics of Early-Diverging Mushroom-Forming Fungi Provides Insights into the Origins of Lignocellulose Decay Capabilities.</title>
        <authorList>
            <person name="Nagy L.G."/>
            <person name="Riley R."/>
            <person name="Tritt A."/>
            <person name="Adam C."/>
            <person name="Daum C."/>
            <person name="Floudas D."/>
            <person name="Sun H."/>
            <person name="Yadav J.S."/>
            <person name="Pangilinan J."/>
            <person name="Larsson K.H."/>
            <person name="Matsuura K."/>
            <person name="Barry K."/>
            <person name="Labutti K."/>
            <person name="Kuo R."/>
            <person name="Ohm R.A."/>
            <person name="Bhattacharya S.S."/>
            <person name="Shirouzu T."/>
            <person name="Yoshinaga Y."/>
            <person name="Martin F.M."/>
            <person name="Grigoriev I.V."/>
            <person name="Hibbett D.S."/>
        </authorList>
    </citation>
    <scope>NUCLEOTIDE SEQUENCE [LARGE SCALE GENOMIC DNA]</scope>
    <source>
        <strain evidence="4 5">HHB14362 ss-1</strain>
    </source>
</reference>
<dbReference type="AlphaFoldDB" id="A0A165QA44"/>
<dbReference type="InterPro" id="IPR008936">
    <property type="entry name" value="Rho_GTPase_activation_prot"/>
</dbReference>
<dbReference type="InterPro" id="IPR001060">
    <property type="entry name" value="FCH_dom"/>
</dbReference>
<protein>
    <submittedName>
        <fullName evidence="4">RhoGAP-domain-containing protein</fullName>
    </submittedName>
</protein>
<feature type="compositionally biased region" description="Polar residues" evidence="2">
    <location>
        <begin position="684"/>
        <end position="694"/>
    </location>
</feature>
<dbReference type="InterPro" id="IPR050729">
    <property type="entry name" value="Rho-GAP"/>
</dbReference>
<dbReference type="GO" id="GO:0007165">
    <property type="term" value="P:signal transduction"/>
    <property type="evidence" value="ECO:0007669"/>
    <property type="project" value="InterPro"/>
</dbReference>
<dbReference type="Pfam" id="PF00611">
    <property type="entry name" value="FCH"/>
    <property type="match status" value="1"/>
</dbReference>
<evidence type="ECO:0000313" key="5">
    <source>
        <dbReference type="Proteomes" id="UP000076761"/>
    </source>
</evidence>
<keyword evidence="5" id="KW-1185">Reference proteome</keyword>
<feature type="compositionally biased region" description="Basic and acidic residues" evidence="2">
    <location>
        <begin position="697"/>
        <end position="711"/>
    </location>
</feature>
<sequence>MKTRGYTNFPLYNHHRLRYMNNSSDTTAAANSRSSTSSDGGQQPGPIPLFDHHLRIVTDSYLQFFLERKRIEEVYIESLLKLHKKAKTIDTYLDGGSATSTTRSAWTEVRENVEREAQTRQAFLTTLTVDVLNPLSTLKDIQDRTRKRIKEDIKESTNAHADYAENTVPKLKRNYLKKCQDVEDYKQAAAAPSQPLTTQSDGPPLKYPGSPKPTVTAPLPLRPLDRRPSGGSGGAGRNRSPSSSTALQDLAHQGKRQLNQLMGFLEKKDTIKDSLGGRSDAALRVVRAKREAEEADKEYRKAVHWLETLRLRRMKILEAGYKSLEMFVVESAETVKDVLDKYVNNLIATTTTETQLSSHALGAVEKISPQVDVSVISSKISRSLSSATPKPVLYYNYEVGECNDLIFGVSLVDYATARGLGEGEIPRVVDLCIQEVDKRGLEVEGIYRVSGRHAVVQALQHKLERNEQTFKFNYVADDVYAVSSLLKLYLRELPEPLFRFPLQERIQHSEDLGGYRFFNPTVDDICIHNTSEEHKLNNFALLRAKMRRLPPIHQAMLKAVLEHLSRVCAFSGKNKMDAKNLAIVFGTVIFGEDEMPKGSDLLSLHNFKDSLMENLILNVSTLFDDRAGLQETPLPAAPAGESDVPFPLGSLYTKVASAPVTPTPSLRPPDDFIPELPLRPANSIHPSSRANYLTTRPDGEFKVPKLPDRPRYQAAEAPEAWRAPEELSDDFETRGRRRSLARKRISAPPSIRMPSNSTS</sequence>
<dbReference type="SMART" id="SM00324">
    <property type="entry name" value="RhoGAP"/>
    <property type="match status" value="1"/>
</dbReference>
<proteinExistence type="predicted"/>
<dbReference type="STRING" id="1314782.A0A165QA44"/>
<dbReference type="GO" id="GO:0005096">
    <property type="term" value="F:GTPase activator activity"/>
    <property type="evidence" value="ECO:0007669"/>
    <property type="project" value="UniProtKB-KW"/>
</dbReference>
<dbReference type="EMBL" id="KV425599">
    <property type="protein sequence ID" value="KZT22129.1"/>
    <property type="molecule type" value="Genomic_DNA"/>
</dbReference>
<dbReference type="OrthoDB" id="79452at2759"/>
<accession>A0A165QA44</accession>
<dbReference type="PROSITE" id="PS50238">
    <property type="entry name" value="RHOGAP"/>
    <property type="match status" value="1"/>
</dbReference>
<dbReference type="CDD" id="cd00159">
    <property type="entry name" value="RhoGAP"/>
    <property type="match status" value="1"/>
</dbReference>
<name>A0A165QA44_9AGAM</name>
<dbReference type="InterPro" id="IPR027267">
    <property type="entry name" value="AH/BAR_dom_sf"/>
</dbReference>
<feature type="region of interest" description="Disordered" evidence="2">
    <location>
        <begin position="25"/>
        <end position="47"/>
    </location>
</feature>
<dbReference type="SUPFAM" id="SSF103657">
    <property type="entry name" value="BAR/IMD domain-like"/>
    <property type="match status" value="1"/>
</dbReference>
<dbReference type="GO" id="GO:0005737">
    <property type="term" value="C:cytoplasm"/>
    <property type="evidence" value="ECO:0007669"/>
    <property type="project" value="TreeGrafter"/>
</dbReference>
<feature type="domain" description="Rho-GAP" evidence="3">
    <location>
        <begin position="409"/>
        <end position="623"/>
    </location>
</feature>
<evidence type="ECO:0000313" key="4">
    <source>
        <dbReference type="EMBL" id="KZT22129.1"/>
    </source>
</evidence>